<proteinExistence type="predicted"/>
<dbReference type="Pfam" id="PF13855">
    <property type="entry name" value="LRR_8"/>
    <property type="match status" value="2"/>
</dbReference>
<dbReference type="SUPFAM" id="SSF52058">
    <property type="entry name" value="L domain-like"/>
    <property type="match status" value="1"/>
</dbReference>
<feature type="transmembrane region" description="Helical" evidence="6">
    <location>
        <begin position="352"/>
        <end position="374"/>
    </location>
</feature>
<feature type="compositionally biased region" description="Basic and acidic residues" evidence="5">
    <location>
        <begin position="465"/>
        <end position="481"/>
    </location>
</feature>
<dbReference type="EMBL" id="JAATIS010008602">
    <property type="protein sequence ID" value="KAG2456568.1"/>
    <property type="molecule type" value="Genomic_DNA"/>
</dbReference>
<feature type="transmembrane region" description="Helical" evidence="6">
    <location>
        <begin position="307"/>
        <end position="326"/>
    </location>
</feature>
<keyword evidence="3" id="KW-0677">Repeat</keyword>
<keyword evidence="6" id="KW-1133">Transmembrane helix</keyword>
<dbReference type="InterPro" id="IPR001611">
    <property type="entry name" value="Leu-rich_rpt"/>
</dbReference>
<feature type="compositionally biased region" description="Basic and acidic residues" evidence="5">
    <location>
        <begin position="672"/>
        <end position="683"/>
    </location>
</feature>
<dbReference type="InterPro" id="IPR036179">
    <property type="entry name" value="Ig-like_dom_sf"/>
</dbReference>
<dbReference type="PROSITE" id="PS50835">
    <property type="entry name" value="IG_LIKE"/>
    <property type="match status" value="1"/>
</dbReference>
<dbReference type="AlphaFoldDB" id="A0A8X8BFJ5"/>
<dbReference type="Gene3D" id="2.60.40.10">
    <property type="entry name" value="Immunoglobulins"/>
    <property type="match status" value="1"/>
</dbReference>
<keyword evidence="2" id="KW-0732">Signal</keyword>
<keyword evidence="4" id="KW-1015">Disulfide bond</keyword>
<evidence type="ECO:0000256" key="5">
    <source>
        <dbReference type="SAM" id="MobiDB-lite"/>
    </source>
</evidence>
<dbReference type="PANTHER" id="PTHR24366:SF96">
    <property type="entry name" value="LEUCINE RICH REPEAT CONTAINING 53"/>
    <property type="match status" value="1"/>
</dbReference>
<name>A0A8X8BFJ5_POLSE</name>
<dbReference type="PANTHER" id="PTHR24366">
    <property type="entry name" value="IG(IMMUNOGLOBULIN) AND LRR(LEUCINE RICH REPEAT) DOMAINS"/>
    <property type="match status" value="1"/>
</dbReference>
<gene>
    <name evidence="8" type="primary">Elfn1_0</name>
    <name evidence="8" type="ORF">GTO96_0013085</name>
</gene>
<feature type="non-terminal residue" evidence="8">
    <location>
        <position position="1"/>
    </location>
</feature>
<keyword evidence="1" id="KW-0433">Leucine-rich repeat</keyword>
<dbReference type="SMART" id="SM00369">
    <property type="entry name" value="LRR_TYP"/>
    <property type="match status" value="5"/>
</dbReference>
<evidence type="ECO:0000259" key="7">
    <source>
        <dbReference type="PROSITE" id="PS50835"/>
    </source>
</evidence>
<evidence type="ECO:0000256" key="4">
    <source>
        <dbReference type="ARBA" id="ARBA00023157"/>
    </source>
</evidence>
<evidence type="ECO:0000256" key="3">
    <source>
        <dbReference type="ARBA" id="ARBA00022737"/>
    </source>
</evidence>
<feature type="region of interest" description="Disordered" evidence="5">
    <location>
        <begin position="671"/>
        <end position="702"/>
    </location>
</feature>
<dbReference type="InterPro" id="IPR007110">
    <property type="entry name" value="Ig-like_dom"/>
</dbReference>
<feature type="non-terminal residue" evidence="8">
    <location>
        <position position="808"/>
    </location>
</feature>
<organism evidence="8 9">
    <name type="scientific">Polypterus senegalus</name>
    <name type="common">Senegal bichir</name>
    <dbReference type="NCBI Taxonomy" id="55291"/>
    <lineage>
        <taxon>Eukaryota</taxon>
        <taxon>Metazoa</taxon>
        <taxon>Chordata</taxon>
        <taxon>Craniata</taxon>
        <taxon>Vertebrata</taxon>
        <taxon>Euteleostomi</taxon>
        <taxon>Actinopterygii</taxon>
        <taxon>Polypteriformes</taxon>
        <taxon>Polypteridae</taxon>
        <taxon>Polypterus</taxon>
    </lineage>
</organism>
<sequence>MSYNLIVHLGKTDPTIQVFPTVYLNLGHNQITNMRKGDLERFGHLEWLDLSHNFIGILRDGSFRGLWNLRELHLGHNHISTIRRSEKVFPQSIQRLWMENNKLTQLPAALKVIQSLQILSLSNNLLTSLGPRSFLRCASLEQLHLDHNRLSHISSHDFEGLHKLRVLDLRSNPLYTSQAVFQNVLQWGTEILLTDTPIAHKAESLTDLNWIDLNLEGPLQGSNTTTAARRNQQADIQVAGAALVTISTGHGITLHCRTLNRTGHLVYWQTPLGRLDTTSHMSSNKATIMSEQDKSLRIKASSAHHQGLYYCFFSHSEGLFVTYYIVKVKEGKLRIRRAQLEEVSAGITDARFVAAIAASVVVTFLVAFILGAFARPAFAKVWLHVNNWRNAEVAEQRMELESELQLHKTHFKFDTSTELINSECQDGSAQTISKATTHTVPVKEQESPVELPRVPPQPAPRFRPRHEMTESNFDKKEQPKDETEEEDQTKQQPPGPRESNDDGEQKAPMIIPTQYEDVIIEKSPAGERLLIITNEEDQSVKVYTADLMRRCISGPHTAVGVDKEVNNSFPDTSLNQPQSHPIEVTPEREIKAMFHNSTPTMATKVDTNAPYHADFHDIKTTKEPSDSEYLPAQGDVYPDRKKELPNLLCGSGHASLPQCLDNKCSITSAMQKSKETMTNEKPTEIGSQTAAQSQKKEEPGMQRDLMDYTDEEAHMSFSRESPVDLLPPKSRKRRTIKLYNYDEEGKPYSHVKNLQECESQPATRLRPVSMNRLSGIMSSAFLENSLFQTDGSQNQPAISTEDVLHVSI</sequence>
<evidence type="ECO:0000256" key="1">
    <source>
        <dbReference type="ARBA" id="ARBA00022614"/>
    </source>
</evidence>
<reference evidence="8 9" key="1">
    <citation type="journal article" date="2021" name="Cell">
        <title>Tracing the genetic footprints of vertebrate landing in non-teleost ray-finned fishes.</title>
        <authorList>
            <person name="Bi X."/>
            <person name="Wang K."/>
            <person name="Yang L."/>
            <person name="Pan H."/>
            <person name="Jiang H."/>
            <person name="Wei Q."/>
            <person name="Fang M."/>
            <person name="Yu H."/>
            <person name="Zhu C."/>
            <person name="Cai Y."/>
            <person name="He Y."/>
            <person name="Gan X."/>
            <person name="Zeng H."/>
            <person name="Yu D."/>
            <person name="Zhu Y."/>
            <person name="Jiang H."/>
            <person name="Qiu Q."/>
            <person name="Yang H."/>
            <person name="Zhang Y.E."/>
            <person name="Wang W."/>
            <person name="Zhu M."/>
            <person name="He S."/>
            <person name="Zhang G."/>
        </authorList>
    </citation>
    <scope>NUCLEOTIDE SEQUENCE [LARGE SCALE GENOMIC DNA]</scope>
    <source>
        <strain evidence="8">Bchr_013</strain>
    </source>
</reference>
<keyword evidence="9" id="KW-1185">Reference proteome</keyword>
<dbReference type="SUPFAM" id="SSF48726">
    <property type="entry name" value="Immunoglobulin"/>
    <property type="match status" value="1"/>
</dbReference>
<feature type="region of interest" description="Disordered" evidence="5">
    <location>
        <begin position="424"/>
        <end position="507"/>
    </location>
</feature>
<accession>A0A8X8BFJ5</accession>
<keyword evidence="6" id="KW-0472">Membrane</keyword>
<dbReference type="Proteomes" id="UP000886611">
    <property type="component" value="Unassembled WGS sequence"/>
</dbReference>
<protein>
    <submittedName>
        <fullName evidence="8">ELFN1 protein</fullName>
    </submittedName>
</protein>
<feature type="domain" description="Ig-like" evidence="7">
    <location>
        <begin position="234"/>
        <end position="322"/>
    </location>
</feature>
<dbReference type="InterPro" id="IPR032675">
    <property type="entry name" value="LRR_dom_sf"/>
</dbReference>
<feature type="compositionally biased region" description="Polar residues" evidence="5">
    <location>
        <begin position="424"/>
        <end position="439"/>
    </location>
</feature>
<evidence type="ECO:0000256" key="6">
    <source>
        <dbReference type="SAM" id="Phobius"/>
    </source>
</evidence>
<dbReference type="InterPro" id="IPR003591">
    <property type="entry name" value="Leu-rich_rpt_typical-subtyp"/>
</dbReference>
<evidence type="ECO:0000256" key="2">
    <source>
        <dbReference type="ARBA" id="ARBA00022729"/>
    </source>
</evidence>
<evidence type="ECO:0000313" key="9">
    <source>
        <dbReference type="Proteomes" id="UP000886611"/>
    </source>
</evidence>
<keyword evidence="6" id="KW-0812">Transmembrane</keyword>
<dbReference type="PROSITE" id="PS51450">
    <property type="entry name" value="LRR"/>
    <property type="match status" value="3"/>
</dbReference>
<dbReference type="Gene3D" id="3.80.10.10">
    <property type="entry name" value="Ribonuclease Inhibitor"/>
    <property type="match status" value="1"/>
</dbReference>
<dbReference type="InterPro" id="IPR013783">
    <property type="entry name" value="Ig-like_fold"/>
</dbReference>
<comment type="caution">
    <text evidence="8">The sequence shown here is derived from an EMBL/GenBank/DDBJ whole genome shotgun (WGS) entry which is preliminary data.</text>
</comment>
<evidence type="ECO:0000313" key="8">
    <source>
        <dbReference type="EMBL" id="KAG2456568.1"/>
    </source>
</evidence>